<dbReference type="Pfam" id="PF00717">
    <property type="entry name" value="Peptidase_S24"/>
    <property type="match status" value="1"/>
</dbReference>
<dbReference type="PRINTS" id="PR00726">
    <property type="entry name" value="LEXASERPTASE"/>
</dbReference>
<keyword evidence="8" id="KW-0238">DNA-binding</keyword>
<dbReference type="InterPro" id="IPR015927">
    <property type="entry name" value="Peptidase_S24_S26A/B/C"/>
</dbReference>
<dbReference type="InterPro" id="IPR050077">
    <property type="entry name" value="LexA_repressor"/>
</dbReference>
<evidence type="ECO:0000313" key="14">
    <source>
        <dbReference type="EMBL" id="PWW03233.1"/>
    </source>
</evidence>
<dbReference type="NCBIfam" id="TIGR00498">
    <property type="entry name" value="lexA"/>
    <property type="match status" value="1"/>
</dbReference>
<dbReference type="GO" id="GO:0009432">
    <property type="term" value="P:SOS response"/>
    <property type="evidence" value="ECO:0007669"/>
    <property type="project" value="UniProtKB-KW"/>
</dbReference>
<dbReference type="GO" id="GO:0045892">
    <property type="term" value="P:negative regulation of DNA-templated transcription"/>
    <property type="evidence" value="ECO:0007669"/>
    <property type="project" value="InterPro"/>
</dbReference>
<sequence>MHNINLKIRELRLSHRLTLAQMAELICVSPGNISDWESSKKNSTPSAKALVAIANQFKVSLDWLMNDSDSDTLPTPSPYIRKIELLADQLNEQDLLLIHSLAAHLAGKNKANSTPAADVYGLPSTDGKSILRESSLAAEYFVRLPLVGKITAGVPILAVENVEEYVSVPNHLVGSGHYFILRVQGESMIEKGILSGDLVIIRQQRTAENGEVVVALVNDDEATLKTFFKEKDMIRLQPANPAYEPIYSRKVDVLGKVTGVLRSAEKTTTDTEGSATKKE</sequence>
<dbReference type="GO" id="GO:0006281">
    <property type="term" value="P:DNA repair"/>
    <property type="evidence" value="ECO:0007669"/>
    <property type="project" value="UniProtKB-KW"/>
</dbReference>
<dbReference type="CDD" id="cd00093">
    <property type="entry name" value="HTH_XRE"/>
    <property type="match status" value="1"/>
</dbReference>
<organism evidence="14 15">
    <name type="scientific">Paenibacillus cellulosilyticus</name>
    <dbReference type="NCBI Taxonomy" id="375489"/>
    <lineage>
        <taxon>Bacteria</taxon>
        <taxon>Bacillati</taxon>
        <taxon>Bacillota</taxon>
        <taxon>Bacilli</taxon>
        <taxon>Bacillales</taxon>
        <taxon>Paenibacillaceae</taxon>
        <taxon>Paenibacillus</taxon>
    </lineage>
</organism>
<dbReference type="Gene3D" id="2.10.109.10">
    <property type="entry name" value="Umud Fragment, subunit A"/>
    <property type="match status" value="1"/>
</dbReference>
<dbReference type="OrthoDB" id="2365258at2"/>
<dbReference type="SUPFAM" id="SSF47413">
    <property type="entry name" value="lambda repressor-like DNA-binding domains"/>
    <property type="match status" value="1"/>
</dbReference>
<evidence type="ECO:0000256" key="4">
    <source>
        <dbReference type="ARBA" id="ARBA00022763"/>
    </source>
</evidence>
<evidence type="ECO:0000256" key="11">
    <source>
        <dbReference type="ARBA" id="ARBA00023236"/>
    </source>
</evidence>
<evidence type="ECO:0000256" key="5">
    <source>
        <dbReference type="ARBA" id="ARBA00022801"/>
    </source>
</evidence>
<reference evidence="14 15" key="1">
    <citation type="submission" date="2018-05" db="EMBL/GenBank/DDBJ databases">
        <title>Genomic Encyclopedia of Type Strains, Phase III (KMG-III): the genomes of soil and plant-associated and newly described type strains.</title>
        <authorList>
            <person name="Whitman W."/>
        </authorList>
    </citation>
    <scope>NUCLEOTIDE SEQUENCE [LARGE SCALE GENOMIC DNA]</scope>
    <source>
        <strain evidence="14 15">CECT 5696</strain>
    </source>
</reference>
<dbReference type="AlphaFoldDB" id="A0A2V2YY26"/>
<dbReference type="Proteomes" id="UP000246635">
    <property type="component" value="Unassembled WGS sequence"/>
</dbReference>
<evidence type="ECO:0000256" key="9">
    <source>
        <dbReference type="ARBA" id="ARBA00023163"/>
    </source>
</evidence>
<dbReference type="GO" id="GO:0006260">
    <property type="term" value="P:DNA replication"/>
    <property type="evidence" value="ECO:0007669"/>
    <property type="project" value="UniProtKB-KW"/>
</dbReference>
<dbReference type="InterPro" id="IPR010982">
    <property type="entry name" value="Lambda_DNA-bd_dom_sf"/>
</dbReference>
<comment type="caution">
    <text evidence="14">The sequence shown here is derived from an EMBL/GenBank/DDBJ whole genome shotgun (WGS) entry which is preliminary data.</text>
</comment>
<comment type="similarity">
    <text evidence="1 12">Belongs to the peptidase S24 family.</text>
</comment>
<dbReference type="CDD" id="cd06529">
    <property type="entry name" value="S24_LexA-like"/>
    <property type="match status" value="1"/>
</dbReference>
<dbReference type="Gene3D" id="1.10.260.40">
    <property type="entry name" value="lambda repressor-like DNA-binding domains"/>
    <property type="match status" value="1"/>
</dbReference>
<accession>A0A2V2YY26</accession>
<dbReference type="PANTHER" id="PTHR33516:SF2">
    <property type="entry name" value="LEXA REPRESSOR-RELATED"/>
    <property type="match status" value="1"/>
</dbReference>
<keyword evidence="7" id="KW-0805">Transcription regulation</keyword>
<dbReference type="RefSeq" id="WP_110044126.1">
    <property type="nucleotide sequence ID" value="NZ_CP054612.1"/>
</dbReference>
<dbReference type="InterPro" id="IPR036286">
    <property type="entry name" value="LexA/Signal_pep-like_sf"/>
</dbReference>
<dbReference type="SMART" id="SM00530">
    <property type="entry name" value="HTH_XRE"/>
    <property type="match status" value="1"/>
</dbReference>
<evidence type="ECO:0000256" key="6">
    <source>
        <dbReference type="ARBA" id="ARBA00022813"/>
    </source>
</evidence>
<keyword evidence="9" id="KW-0804">Transcription</keyword>
<evidence type="ECO:0000256" key="8">
    <source>
        <dbReference type="ARBA" id="ARBA00023125"/>
    </source>
</evidence>
<feature type="domain" description="HTH cro/C1-type" evidence="13">
    <location>
        <begin position="8"/>
        <end position="64"/>
    </location>
</feature>
<evidence type="ECO:0000256" key="2">
    <source>
        <dbReference type="ARBA" id="ARBA00022491"/>
    </source>
</evidence>
<evidence type="ECO:0000256" key="1">
    <source>
        <dbReference type="ARBA" id="ARBA00007484"/>
    </source>
</evidence>
<dbReference type="PANTHER" id="PTHR33516">
    <property type="entry name" value="LEXA REPRESSOR"/>
    <property type="match status" value="1"/>
</dbReference>
<evidence type="ECO:0000313" key="15">
    <source>
        <dbReference type="Proteomes" id="UP000246635"/>
    </source>
</evidence>
<dbReference type="Pfam" id="PF01381">
    <property type="entry name" value="HTH_3"/>
    <property type="match status" value="1"/>
</dbReference>
<keyword evidence="15" id="KW-1185">Reference proteome</keyword>
<evidence type="ECO:0000256" key="12">
    <source>
        <dbReference type="RuleBase" id="RU003991"/>
    </source>
</evidence>
<dbReference type="InterPro" id="IPR006200">
    <property type="entry name" value="LexA"/>
</dbReference>
<name>A0A2V2YY26_9BACL</name>
<evidence type="ECO:0000256" key="7">
    <source>
        <dbReference type="ARBA" id="ARBA00023015"/>
    </source>
</evidence>
<evidence type="ECO:0000256" key="10">
    <source>
        <dbReference type="ARBA" id="ARBA00023204"/>
    </source>
</evidence>
<dbReference type="GO" id="GO:0004252">
    <property type="term" value="F:serine-type endopeptidase activity"/>
    <property type="evidence" value="ECO:0007669"/>
    <property type="project" value="InterPro"/>
</dbReference>
<proteinExistence type="inferred from homology"/>
<dbReference type="EMBL" id="QGTQ01000007">
    <property type="protein sequence ID" value="PWW03233.1"/>
    <property type="molecule type" value="Genomic_DNA"/>
</dbReference>
<evidence type="ECO:0000256" key="3">
    <source>
        <dbReference type="ARBA" id="ARBA00022705"/>
    </source>
</evidence>
<dbReference type="FunFam" id="2.10.109.10:FF:000001">
    <property type="entry name" value="LexA repressor"/>
    <property type="match status" value="1"/>
</dbReference>
<dbReference type="InterPro" id="IPR001387">
    <property type="entry name" value="Cro/C1-type_HTH"/>
</dbReference>
<dbReference type="InterPro" id="IPR039418">
    <property type="entry name" value="LexA-like"/>
</dbReference>
<dbReference type="InterPro" id="IPR006197">
    <property type="entry name" value="Peptidase_S24_LexA"/>
</dbReference>
<keyword evidence="11" id="KW-0742">SOS response</keyword>
<protein>
    <submittedName>
        <fullName evidence="14">SOS regulatory protein LexA</fullName>
    </submittedName>
</protein>
<keyword evidence="5 12" id="KW-0378">Hydrolase</keyword>
<keyword evidence="3" id="KW-0235">DNA replication</keyword>
<dbReference type="GO" id="GO:0003677">
    <property type="term" value="F:DNA binding"/>
    <property type="evidence" value="ECO:0007669"/>
    <property type="project" value="UniProtKB-KW"/>
</dbReference>
<evidence type="ECO:0000259" key="13">
    <source>
        <dbReference type="PROSITE" id="PS50943"/>
    </source>
</evidence>
<keyword evidence="4" id="KW-0227">DNA damage</keyword>
<gene>
    <name evidence="14" type="ORF">DFQ01_107130</name>
</gene>
<dbReference type="PROSITE" id="PS50943">
    <property type="entry name" value="HTH_CROC1"/>
    <property type="match status" value="1"/>
</dbReference>
<keyword evidence="6 12" id="KW-0068">Autocatalytic cleavage</keyword>
<keyword evidence="2" id="KW-0678">Repressor</keyword>
<keyword evidence="10" id="KW-0234">DNA repair</keyword>
<dbReference type="SUPFAM" id="SSF51306">
    <property type="entry name" value="LexA/Signal peptidase"/>
    <property type="match status" value="1"/>
</dbReference>